<sequence length="420" mass="47569">MYQTIPENHTWDRLLINAVVIAVCTGRRIGEILTFPVQTIAHDRKGYAYILYYKEKRSEGCQVVHLEKLYLIPQTIPLIEAALGEAIELTHECRAAAKHISITGAADTRGLTDTPHITLQDLQSFLGLPKGRIRAWLKTRNIFPSRGMKKTSTYLRTDIVSALQKEIFSGPAVHVTPPGKDLALEDMIFIAFKHAFHSQKITFRYAVWPVNVRNLGDFLGARGLGVFKRYFSGQEEANFRINSHRFRHTLNTILQRGGMSDALQTEWFARKNPSDTKAYQHMTAAEKAHSAHRATAKRFDTQPPPLKVSPRQDAIAAAAQRAVLDLGLGYCQHDWRNRPCARYAEISLGPDALLWDGLPPPQRASELDRMRQFIQLILNNARHRAECGYEEASKWVNLYQQKAAEVELLMKSFKNGPSDT</sequence>
<proteinExistence type="predicted"/>
<comment type="caution">
    <text evidence="2">The sequence shown here is derived from an EMBL/GenBank/DDBJ whole genome shotgun (WGS) entry which is preliminary data.</text>
</comment>
<dbReference type="RefSeq" id="WP_153117668.1">
    <property type="nucleotide sequence ID" value="NZ_JACIGE010000014.1"/>
</dbReference>
<accession>A0A840GKV3</accession>
<dbReference type="Proteomes" id="UP000587070">
    <property type="component" value="Unassembled WGS sequence"/>
</dbReference>
<evidence type="ECO:0000256" key="1">
    <source>
        <dbReference type="ARBA" id="ARBA00023172"/>
    </source>
</evidence>
<dbReference type="Gene3D" id="1.10.443.10">
    <property type="entry name" value="Intergrase catalytic core"/>
    <property type="match status" value="1"/>
</dbReference>
<dbReference type="InterPro" id="IPR013762">
    <property type="entry name" value="Integrase-like_cat_sf"/>
</dbReference>
<protein>
    <submittedName>
        <fullName evidence="2">Uncharacterized protein</fullName>
    </submittedName>
</protein>
<dbReference type="GO" id="GO:0015074">
    <property type="term" value="P:DNA integration"/>
    <property type="evidence" value="ECO:0007669"/>
    <property type="project" value="InterPro"/>
</dbReference>
<dbReference type="GO" id="GO:0003677">
    <property type="term" value="F:DNA binding"/>
    <property type="evidence" value="ECO:0007669"/>
    <property type="project" value="InterPro"/>
</dbReference>
<reference evidence="2 3" key="1">
    <citation type="submission" date="2020-08" db="EMBL/GenBank/DDBJ databases">
        <title>Genome sequencing of Purple Non-Sulfur Bacteria from various extreme environments.</title>
        <authorList>
            <person name="Mayer M."/>
        </authorList>
    </citation>
    <scope>NUCLEOTIDE SEQUENCE [LARGE SCALE GENOMIC DNA]</scope>
    <source>
        <strain evidence="2 3">2761</strain>
    </source>
</reference>
<name>A0A840GKV3_RHOTE</name>
<dbReference type="InterPro" id="IPR011010">
    <property type="entry name" value="DNA_brk_join_enz"/>
</dbReference>
<dbReference type="OrthoDB" id="6725579at2"/>
<dbReference type="GO" id="GO:0006310">
    <property type="term" value="P:DNA recombination"/>
    <property type="evidence" value="ECO:0007669"/>
    <property type="project" value="UniProtKB-KW"/>
</dbReference>
<dbReference type="AlphaFoldDB" id="A0A840GKV3"/>
<dbReference type="EMBL" id="JACIGE010000014">
    <property type="protein sequence ID" value="MBB4248789.1"/>
    <property type="molecule type" value="Genomic_DNA"/>
</dbReference>
<evidence type="ECO:0000313" key="3">
    <source>
        <dbReference type="Proteomes" id="UP000587070"/>
    </source>
</evidence>
<keyword evidence="1" id="KW-0233">DNA recombination</keyword>
<gene>
    <name evidence="2" type="ORF">GGD90_003189</name>
</gene>
<dbReference type="SUPFAM" id="SSF56349">
    <property type="entry name" value="DNA breaking-rejoining enzymes"/>
    <property type="match status" value="1"/>
</dbReference>
<keyword evidence="3" id="KW-1185">Reference proteome</keyword>
<evidence type="ECO:0000313" key="2">
    <source>
        <dbReference type="EMBL" id="MBB4248789.1"/>
    </source>
</evidence>
<organism evidence="2 3">
    <name type="scientific">Rhodocyclus tenuis</name>
    <name type="common">Rhodospirillum tenue</name>
    <dbReference type="NCBI Taxonomy" id="1066"/>
    <lineage>
        <taxon>Bacteria</taxon>
        <taxon>Pseudomonadati</taxon>
        <taxon>Pseudomonadota</taxon>
        <taxon>Betaproteobacteria</taxon>
        <taxon>Rhodocyclales</taxon>
        <taxon>Rhodocyclaceae</taxon>
        <taxon>Rhodocyclus</taxon>
    </lineage>
</organism>